<sequence length="645" mass="69795">GCHRPSGSKWSRQFPGSNPGLLPALSAQQAAPQRRRQRAAAYGIPPQEPHYAAEYAAAAAYQGYASQHYASQHYGAHQDATAASSWFLQSAYGAPHQDDRASQQARKEVAADEGASQNPCCGCRVPRRGGGGGGCCCGCCGGRWRRWRRRLLLLWCCGGGGGGSAGSPEFAAGNWKLCMALRIRSLIASSSFFFLLLMELLRLRDWIESFFMLMGRSTWCSLKYRPQALHTDSPLWLRRHKVVCVVAQFEQVVPARRCADCVSSYEILTRGVPGPSLKLVQASNQVSWIVLVVLVVLVLRVHAEQLTLAQPELRFDWLALAGHVGAAAEQAGLLVVMRHCAAAAGQAASVCCCWAVAIWLRPLPDKCLSAAYRLGLPGESGSEIGCRNAPLQSTALLTGSQFLIHGDQTSNPLLCSQCQFLIHGDQTSNPLLCSQCQFFTETRLAIHCSAHSASSSFTETRLAIHCSAHSSASSSFLIHGDQTSNPLLCSLAASSSFTETRLAIHCSAHRQPQSTALLTGAGQRAPAGDDGSEESSGKMKCGSINPGGELRRCQLRKTFSPRPPDGSAALRLAGVAARRQLASATSQKFRQTSAESCQLPHRKRLFSLSNLCFQYFRITRFITTAVRIRSSAGLRHLLWEAMAAH</sequence>
<proteinExistence type="predicted"/>
<dbReference type="WBParaSite" id="maker-uti_cns_0016784-snap-gene-0.2-mRNA-1">
    <property type="protein sequence ID" value="maker-uti_cns_0016784-snap-gene-0.2-mRNA-1"/>
    <property type="gene ID" value="maker-uti_cns_0016784-snap-gene-0.2"/>
</dbReference>
<reference evidence="3" key="1">
    <citation type="submission" date="2016-11" db="UniProtKB">
        <authorList>
            <consortium name="WormBaseParasite"/>
        </authorList>
    </citation>
    <scope>IDENTIFICATION</scope>
</reference>
<evidence type="ECO:0000313" key="3">
    <source>
        <dbReference type="WBParaSite" id="maker-uti_cns_0016784-snap-gene-0.2-mRNA-1"/>
    </source>
</evidence>
<dbReference type="Proteomes" id="UP000095280">
    <property type="component" value="Unplaced"/>
</dbReference>
<keyword evidence="2" id="KW-1185">Reference proteome</keyword>
<name>A0A1I8IUE7_9PLAT</name>
<accession>A0A1I8IUE7</accession>
<feature type="region of interest" description="Disordered" evidence="1">
    <location>
        <begin position="518"/>
        <end position="541"/>
    </location>
</feature>
<protein>
    <submittedName>
        <fullName evidence="3">C2H2-type domain-containing protein</fullName>
    </submittedName>
</protein>
<organism evidence="2 3">
    <name type="scientific">Macrostomum lignano</name>
    <dbReference type="NCBI Taxonomy" id="282301"/>
    <lineage>
        <taxon>Eukaryota</taxon>
        <taxon>Metazoa</taxon>
        <taxon>Spiralia</taxon>
        <taxon>Lophotrochozoa</taxon>
        <taxon>Platyhelminthes</taxon>
        <taxon>Rhabditophora</taxon>
        <taxon>Macrostomorpha</taxon>
        <taxon>Macrostomida</taxon>
        <taxon>Macrostomidae</taxon>
        <taxon>Macrostomum</taxon>
    </lineage>
</organism>
<feature type="region of interest" description="Disordered" evidence="1">
    <location>
        <begin position="1"/>
        <end position="39"/>
    </location>
</feature>
<evidence type="ECO:0000313" key="2">
    <source>
        <dbReference type="Proteomes" id="UP000095280"/>
    </source>
</evidence>
<dbReference type="AlphaFoldDB" id="A0A1I8IUE7"/>
<evidence type="ECO:0000256" key="1">
    <source>
        <dbReference type="SAM" id="MobiDB-lite"/>
    </source>
</evidence>